<accession>A0A077R194</accession>
<dbReference type="Pfam" id="PF06912">
    <property type="entry name" value="DUF1275"/>
    <property type="match status" value="1"/>
</dbReference>
<evidence type="ECO:0000256" key="1">
    <source>
        <dbReference type="SAM" id="MobiDB-lite"/>
    </source>
</evidence>
<dbReference type="PANTHER" id="PTHR37488:SF2">
    <property type="entry name" value="DUF1275 DOMAIN-CONTAINING PROTEIN"/>
    <property type="match status" value="1"/>
</dbReference>
<name>A0A077R194_9BASI</name>
<feature type="transmembrane region" description="Helical" evidence="2">
    <location>
        <begin position="222"/>
        <end position="242"/>
    </location>
</feature>
<keyword evidence="2" id="KW-0472">Membrane</keyword>
<dbReference type="AlphaFoldDB" id="A0A077R194"/>
<protein>
    <recommendedName>
        <fullName evidence="4">DUF1275 domain protein</fullName>
    </recommendedName>
</protein>
<keyword evidence="2" id="KW-1133">Transmembrane helix</keyword>
<evidence type="ECO:0000313" key="3">
    <source>
        <dbReference type="EMBL" id="CDI52642.1"/>
    </source>
</evidence>
<organism evidence="3">
    <name type="scientific">Melanopsichium pennsylvanicum 4</name>
    <dbReference type="NCBI Taxonomy" id="1398559"/>
    <lineage>
        <taxon>Eukaryota</taxon>
        <taxon>Fungi</taxon>
        <taxon>Dikarya</taxon>
        <taxon>Basidiomycota</taxon>
        <taxon>Ustilaginomycotina</taxon>
        <taxon>Ustilaginomycetes</taxon>
        <taxon>Ustilaginales</taxon>
        <taxon>Ustilaginaceae</taxon>
        <taxon>Melanopsichium</taxon>
    </lineage>
</organism>
<feature type="region of interest" description="Disordered" evidence="1">
    <location>
        <begin position="1"/>
        <end position="34"/>
    </location>
</feature>
<dbReference type="PANTHER" id="PTHR37488">
    <property type="entry name" value="DUF1275 DOMAIN-CONTAINING PROTEIN"/>
    <property type="match status" value="1"/>
</dbReference>
<feature type="transmembrane region" description="Helical" evidence="2">
    <location>
        <begin position="167"/>
        <end position="186"/>
    </location>
</feature>
<evidence type="ECO:0000256" key="2">
    <source>
        <dbReference type="SAM" id="Phobius"/>
    </source>
</evidence>
<dbReference type="InterPro" id="IPR010699">
    <property type="entry name" value="DUF1275"/>
</dbReference>
<feature type="transmembrane region" description="Helical" evidence="2">
    <location>
        <begin position="138"/>
        <end position="155"/>
    </location>
</feature>
<keyword evidence="2" id="KW-0812">Transmembrane</keyword>
<feature type="transmembrane region" description="Helical" evidence="2">
    <location>
        <begin position="198"/>
        <end position="216"/>
    </location>
</feature>
<feature type="transmembrane region" description="Helical" evidence="2">
    <location>
        <begin position="293"/>
        <end position="312"/>
    </location>
</feature>
<evidence type="ECO:0008006" key="4">
    <source>
        <dbReference type="Google" id="ProtNLM"/>
    </source>
</evidence>
<proteinExistence type="predicted"/>
<feature type="transmembrane region" description="Helical" evidence="2">
    <location>
        <begin position="254"/>
        <end position="273"/>
    </location>
</feature>
<reference evidence="3" key="1">
    <citation type="journal article" date="2014" name="Genome Biol. Evol.">
        <title>Gene Loss Rather Than Gene Gain Is Associated with a Host Jump from Monocots to Dicots in the Smut Fungus Melanopsichium pennsylvanicum.</title>
        <authorList>
            <person name="Sharma R."/>
            <person name="Mishra B."/>
            <person name="Runge F."/>
            <person name="Thines M."/>
        </authorList>
    </citation>
    <scope>NUCLEOTIDE SEQUENCE</scope>
    <source>
        <strain evidence="3">4</strain>
    </source>
</reference>
<sequence>MSSPAGYGENGDHGHADITQNERSPLLPHSIRRSKDGSISTSVVAKYTTFLKEHAFSPLPTFDSGDDLPPACVPPLLLQCIITGLADACTFTLTRTWIGFMTGNMVQMVINTFDLTLPSSSNTDGSTYQVRKKLESNIASLLGFVIGCQITSNIVKRLSTDRTKRLTFVLLSLYRSLATLFIIVVGVRSQEFRFNGSLGWLVISILAANLGCQSTYSTSLATPFSTTVVFTATLTAVSSDLHLPMLNLTGANRFRLLSIFGLLGGAAVSQLILKVATKASKQDKHEAVQHALIVLAAMEALLGLSWFLCGVVESWGRYRCRFSSEFPGRVEDDTLGVET</sequence>
<dbReference type="EMBL" id="HG529546">
    <property type="protein sequence ID" value="CDI52642.1"/>
    <property type="molecule type" value="Genomic_DNA"/>
</dbReference>